<protein>
    <submittedName>
        <fullName evidence="1">Uncharacterized protein</fullName>
    </submittedName>
</protein>
<proteinExistence type="predicted"/>
<dbReference type="EMBL" id="ANFM02000006">
    <property type="protein sequence ID" value="EOD81172.1"/>
    <property type="molecule type" value="Genomic_DNA"/>
</dbReference>
<evidence type="ECO:0000313" key="2">
    <source>
        <dbReference type="Proteomes" id="UP000011223"/>
    </source>
</evidence>
<dbReference type="AlphaFoldDB" id="R1IUK0"/>
<comment type="caution">
    <text evidence="1">The sequence shown here is derived from an EMBL/GenBank/DDBJ whole genome shotgun (WGS) entry which is preliminary data.</text>
</comment>
<organism evidence="1 2">
    <name type="scientific">Grimontia indica</name>
    <dbReference type="NCBI Taxonomy" id="1056512"/>
    <lineage>
        <taxon>Bacteria</taxon>
        <taxon>Pseudomonadati</taxon>
        <taxon>Pseudomonadota</taxon>
        <taxon>Gammaproteobacteria</taxon>
        <taxon>Vibrionales</taxon>
        <taxon>Vibrionaceae</taxon>
        <taxon>Grimontia</taxon>
    </lineage>
</organism>
<accession>R1IUK0</accession>
<name>R1IUK0_9GAMM</name>
<evidence type="ECO:0000313" key="1">
    <source>
        <dbReference type="EMBL" id="EOD81172.1"/>
    </source>
</evidence>
<dbReference type="Proteomes" id="UP000011223">
    <property type="component" value="Unassembled WGS sequence"/>
</dbReference>
<sequence length="41" mass="4712">MSDFLSTLNVSVIWWHNVLNIKELTFRNVLLLPIATQVSVV</sequence>
<keyword evidence="2" id="KW-1185">Reference proteome</keyword>
<reference evidence="1 2" key="1">
    <citation type="journal article" date="2014" name="PLoS ONE">
        <title>Grimontia indica AK16(T), sp. nov., Isolated from a Seawater Sample Reports the Presence of Pathogenic Genes Similar to Vibrio Genus.</title>
        <authorList>
            <person name="Singh A."/>
            <person name="Vaidya B."/>
            <person name="Khatri I."/>
            <person name="Srinivas T.N."/>
            <person name="Subramanian S."/>
            <person name="Korpole S."/>
            <person name="Pinnaka A.K."/>
        </authorList>
    </citation>
    <scope>NUCLEOTIDE SEQUENCE [LARGE SCALE GENOMIC DNA]</scope>
    <source>
        <strain evidence="1 2">AK16</strain>
    </source>
</reference>
<gene>
    <name evidence="1" type="ORF">D515_04073</name>
</gene>